<accession>A0A1X2INR9</accession>
<organism evidence="1 2">
    <name type="scientific">Absidia repens</name>
    <dbReference type="NCBI Taxonomy" id="90262"/>
    <lineage>
        <taxon>Eukaryota</taxon>
        <taxon>Fungi</taxon>
        <taxon>Fungi incertae sedis</taxon>
        <taxon>Mucoromycota</taxon>
        <taxon>Mucoromycotina</taxon>
        <taxon>Mucoromycetes</taxon>
        <taxon>Mucorales</taxon>
        <taxon>Cunninghamellaceae</taxon>
        <taxon>Absidia</taxon>
    </lineage>
</organism>
<dbReference type="EMBL" id="MCGE01000007">
    <property type="protein sequence ID" value="ORZ19667.1"/>
    <property type="molecule type" value="Genomic_DNA"/>
</dbReference>
<gene>
    <name evidence="1" type="ORF">BCR42DRAFT_410242</name>
</gene>
<dbReference type="Proteomes" id="UP000193560">
    <property type="component" value="Unassembled WGS sequence"/>
</dbReference>
<comment type="caution">
    <text evidence="1">The sequence shown here is derived from an EMBL/GenBank/DDBJ whole genome shotgun (WGS) entry which is preliminary data.</text>
</comment>
<name>A0A1X2INR9_9FUNG</name>
<proteinExistence type="predicted"/>
<evidence type="ECO:0000313" key="1">
    <source>
        <dbReference type="EMBL" id="ORZ19667.1"/>
    </source>
</evidence>
<protein>
    <submittedName>
        <fullName evidence="1">Uncharacterized protein</fullName>
    </submittedName>
</protein>
<evidence type="ECO:0000313" key="2">
    <source>
        <dbReference type="Proteomes" id="UP000193560"/>
    </source>
</evidence>
<keyword evidence="2" id="KW-1185">Reference proteome</keyword>
<dbReference type="AlphaFoldDB" id="A0A1X2INR9"/>
<reference evidence="1 2" key="1">
    <citation type="submission" date="2016-07" db="EMBL/GenBank/DDBJ databases">
        <title>Pervasive Adenine N6-methylation of Active Genes in Fungi.</title>
        <authorList>
            <consortium name="DOE Joint Genome Institute"/>
            <person name="Mondo S.J."/>
            <person name="Dannebaum R.O."/>
            <person name="Kuo R.C."/>
            <person name="Labutti K."/>
            <person name="Haridas S."/>
            <person name="Kuo A."/>
            <person name="Salamov A."/>
            <person name="Ahrendt S.R."/>
            <person name="Lipzen A."/>
            <person name="Sullivan W."/>
            <person name="Andreopoulos W.B."/>
            <person name="Clum A."/>
            <person name="Lindquist E."/>
            <person name="Daum C."/>
            <person name="Ramamoorthy G.K."/>
            <person name="Gryganskyi A."/>
            <person name="Culley D."/>
            <person name="Magnuson J.K."/>
            <person name="James T.Y."/>
            <person name="O'Malley M.A."/>
            <person name="Stajich J.E."/>
            <person name="Spatafora J.W."/>
            <person name="Visel A."/>
            <person name="Grigoriev I.V."/>
        </authorList>
    </citation>
    <scope>NUCLEOTIDE SEQUENCE [LARGE SCALE GENOMIC DNA]</scope>
    <source>
        <strain evidence="1 2">NRRL 1336</strain>
    </source>
</reference>
<sequence length="67" mass="7703">MVTCRWAQVVIQQFWNLFERLAGGINVVGQSDIVFAMSSFLFLRLYYIYLGLKQLVVLGQNGLYDVP</sequence>